<gene>
    <name evidence="1" type="ORF">Taro_026494</name>
</gene>
<accession>A0A843VNR4</accession>
<sequence>MTQRRCPNHHFPLFSIVCLVGCQLEHDRSLEYSLNSLNPIQVLSDTHSDTNCNDLENLTLGPCRGLDFCGHCPWIRRPGRAII</sequence>
<evidence type="ECO:0000313" key="1">
    <source>
        <dbReference type="EMBL" id="MQL93843.1"/>
    </source>
</evidence>
<keyword evidence="2" id="KW-1185">Reference proteome</keyword>
<dbReference type="AlphaFoldDB" id="A0A843VNR4"/>
<organism evidence="1 2">
    <name type="scientific">Colocasia esculenta</name>
    <name type="common">Wild taro</name>
    <name type="synonym">Arum esculentum</name>
    <dbReference type="NCBI Taxonomy" id="4460"/>
    <lineage>
        <taxon>Eukaryota</taxon>
        <taxon>Viridiplantae</taxon>
        <taxon>Streptophyta</taxon>
        <taxon>Embryophyta</taxon>
        <taxon>Tracheophyta</taxon>
        <taxon>Spermatophyta</taxon>
        <taxon>Magnoliopsida</taxon>
        <taxon>Liliopsida</taxon>
        <taxon>Araceae</taxon>
        <taxon>Aroideae</taxon>
        <taxon>Colocasieae</taxon>
        <taxon>Colocasia</taxon>
    </lineage>
</organism>
<name>A0A843VNR4_COLES</name>
<dbReference type="Proteomes" id="UP000652761">
    <property type="component" value="Unassembled WGS sequence"/>
</dbReference>
<proteinExistence type="predicted"/>
<dbReference type="EMBL" id="NMUH01001603">
    <property type="protein sequence ID" value="MQL93843.1"/>
    <property type="molecule type" value="Genomic_DNA"/>
</dbReference>
<evidence type="ECO:0000313" key="2">
    <source>
        <dbReference type="Proteomes" id="UP000652761"/>
    </source>
</evidence>
<reference evidence="1" key="1">
    <citation type="submission" date="2017-07" db="EMBL/GenBank/DDBJ databases">
        <title>Taro Niue Genome Assembly and Annotation.</title>
        <authorList>
            <person name="Atibalentja N."/>
            <person name="Keating K."/>
            <person name="Fields C.J."/>
        </authorList>
    </citation>
    <scope>NUCLEOTIDE SEQUENCE</scope>
    <source>
        <strain evidence="1">Niue_2</strain>
        <tissue evidence="1">Leaf</tissue>
    </source>
</reference>
<protein>
    <submittedName>
        <fullName evidence="1">Uncharacterized protein</fullName>
    </submittedName>
</protein>
<comment type="caution">
    <text evidence="1">The sequence shown here is derived from an EMBL/GenBank/DDBJ whole genome shotgun (WGS) entry which is preliminary data.</text>
</comment>